<keyword evidence="3" id="KW-1185">Reference proteome</keyword>
<accession>A0AAP0GZC8</accession>
<evidence type="ECO:0000313" key="3">
    <source>
        <dbReference type="Proteomes" id="UP001408789"/>
    </source>
</evidence>
<dbReference type="Pfam" id="PF24681">
    <property type="entry name" value="Kelch_KLHDC2_KLHL20_DRC7"/>
    <property type="match status" value="1"/>
</dbReference>
<dbReference type="SUPFAM" id="SSF117281">
    <property type="entry name" value="Kelch motif"/>
    <property type="match status" value="2"/>
</dbReference>
<dbReference type="AlphaFoldDB" id="A0AAP0GZC8"/>
<sequence length="461" mass="50036">MVDDAGGTSSSSNQSSSLVITDISHDHLLSILLLLPLQSILSFAMTSKKTITLTRSHTLWKSVCARDWGHSAVESIIRSSSSSSSSSPPPDWNRLYQRLRNLDRVSCFNLLTGTGTGHTPTPRASHSLNFFSGCLLLFGGGCDGGRHLDDTWIGKNDYYKKRRMVTWQRVVISGGPNGRFGHSCVVVTGNCLVLFGGINDSGIRQNDTWIAQQQQQQAAAAAGGSTTMSWRLLDVGPVAPPARGAHACCSIDNRRMLIHGGIGLSGTRLGDTWVLCLSENLSFGTWHETAVNHPAPSPRSGHTLTCIGGSRTVLFGGRGMGYEVLNDVWYFDSSSSSSVGWVAVVFEPRNIAGGVSLARVGHSASLVSGGRVLIYGGEDSYRRRKDDFWLLDISSSQRRVWRRLKCEGGYQPRSRSFHRACADECGLYLYVFGGMVDGALQPAETAGLRFDGELFVVELQL</sequence>
<dbReference type="Proteomes" id="UP001408789">
    <property type="component" value="Unassembled WGS sequence"/>
</dbReference>
<evidence type="ECO:0000313" key="2">
    <source>
        <dbReference type="EMBL" id="KAK9066132.1"/>
    </source>
</evidence>
<comment type="caution">
    <text evidence="2">The sequence shown here is derived from an EMBL/GenBank/DDBJ whole genome shotgun (WGS) entry which is preliminary data.</text>
</comment>
<dbReference type="PANTHER" id="PTHR46175:SF4">
    <property type="entry name" value="BACTERIOOPSIN TRANSCRIPTIONAL ACTIVATOR"/>
    <property type="match status" value="1"/>
</dbReference>
<gene>
    <name evidence="2" type="ORF">SSX86_013453</name>
</gene>
<dbReference type="InterPro" id="IPR036047">
    <property type="entry name" value="F-box-like_dom_sf"/>
</dbReference>
<reference evidence="2 3" key="1">
    <citation type="submission" date="2024-04" db="EMBL/GenBank/DDBJ databases">
        <title>The reference genome of an endangered Asteraceae, Deinandra increscens subsp. villosa, native to the Central Coast of California.</title>
        <authorList>
            <person name="Guilliams M."/>
            <person name="Hasenstab-Lehman K."/>
            <person name="Meyer R."/>
            <person name="Mcevoy S."/>
        </authorList>
    </citation>
    <scope>NUCLEOTIDE SEQUENCE [LARGE SCALE GENOMIC DNA]</scope>
    <source>
        <tissue evidence="2">Leaf</tissue>
    </source>
</reference>
<protein>
    <recommendedName>
        <fullName evidence="4">F-box/kelch-repeat protein</fullName>
    </recommendedName>
</protein>
<evidence type="ECO:0000256" key="1">
    <source>
        <dbReference type="ARBA" id="ARBA00022441"/>
    </source>
</evidence>
<name>A0AAP0GZC8_9ASTR</name>
<proteinExistence type="predicted"/>
<dbReference type="PANTHER" id="PTHR46175">
    <property type="entry name" value="BACTERIOOPSIN TRANSCRIPTIONAL ACTIVATOR"/>
    <property type="match status" value="1"/>
</dbReference>
<dbReference type="EMBL" id="JBCNJP010000015">
    <property type="protein sequence ID" value="KAK9066132.1"/>
    <property type="molecule type" value="Genomic_DNA"/>
</dbReference>
<keyword evidence="1" id="KW-0880">Kelch repeat</keyword>
<dbReference type="Gene3D" id="2.120.10.80">
    <property type="entry name" value="Kelch-type beta propeller"/>
    <property type="match status" value="3"/>
</dbReference>
<organism evidence="2 3">
    <name type="scientific">Deinandra increscens subsp. villosa</name>
    <dbReference type="NCBI Taxonomy" id="3103831"/>
    <lineage>
        <taxon>Eukaryota</taxon>
        <taxon>Viridiplantae</taxon>
        <taxon>Streptophyta</taxon>
        <taxon>Embryophyta</taxon>
        <taxon>Tracheophyta</taxon>
        <taxon>Spermatophyta</taxon>
        <taxon>Magnoliopsida</taxon>
        <taxon>eudicotyledons</taxon>
        <taxon>Gunneridae</taxon>
        <taxon>Pentapetalae</taxon>
        <taxon>asterids</taxon>
        <taxon>campanulids</taxon>
        <taxon>Asterales</taxon>
        <taxon>Asteraceae</taxon>
        <taxon>Asteroideae</taxon>
        <taxon>Heliantheae alliance</taxon>
        <taxon>Madieae</taxon>
        <taxon>Madiinae</taxon>
        <taxon>Deinandra</taxon>
    </lineage>
</organism>
<dbReference type="InterPro" id="IPR015915">
    <property type="entry name" value="Kelch-typ_b-propeller"/>
</dbReference>
<dbReference type="SUPFAM" id="SSF81383">
    <property type="entry name" value="F-box domain"/>
    <property type="match status" value="1"/>
</dbReference>
<evidence type="ECO:0008006" key="4">
    <source>
        <dbReference type="Google" id="ProtNLM"/>
    </source>
</evidence>